<sequence>MDTLFQPITIKGLTLPNRIVMAPMTRTFSPGGIPTKDVAEYYARRAAAQVGLIISEGTGIARPTSLNHRDIPRFHGERELTGWKQVIDGVHAAGGLMAPQLWHVGAVRAQGSDWPADSDYEGPSGLNAPGAPLGKAMTDEDIADTIAAYASAAADAKRLGFDAAELHGAHGYLIDQFFWAGTNQRSDRFNGPTIAERGRFAAEVIRAVRAAVGPDFPLIIRLSQWKQQDFNARLANTPAEMEAWLQPLVDAGADILHCSQRRFWDPEFEGSDLNFAGWAKKLTGVPTIAVGSVGLNGDFVAAFGGESSQPASLDELTRRLDRGDFDLIAVGRAILQDPHWAVKVRERRTEELMNFETSALASLS</sequence>
<dbReference type="EMBL" id="AP025739">
    <property type="protein sequence ID" value="BDI33313.1"/>
    <property type="molecule type" value="Genomic_DNA"/>
</dbReference>
<dbReference type="KEGG" id="ccot:CCAX7_53640"/>
<dbReference type="AlphaFoldDB" id="A0A402CNK3"/>
<gene>
    <name evidence="1" type="ORF">CCAX7_53640</name>
</gene>
<dbReference type="PANTHER" id="PTHR22893">
    <property type="entry name" value="NADH OXIDOREDUCTASE-RELATED"/>
    <property type="match status" value="1"/>
</dbReference>
<name>A0A402CNK3_9BACT</name>
<dbReference type="GO" id="GO:0016491">
    <property type="term" value="F:oxidoreductase activity"/>
    <property type="evidence" value="ECO:0007669"/>
    <property type="project" value="InterPro"/>
</dbReference>
<dbReference type="Gene3D" id="3.20.20.70">
    <property type="entry name" value="Aldolase class I"/>
    <property type="match status" value="1"/>
</dbReference>
<dbReference type="InterPro" id="IPR001155">
    <property type="entry name" value="OxRdtase_FMN_N"/>
</dbReference>
<dbReference type="CDD" id="cd04747">
    <property type="entry name" value="OYE_like_5_FMN"/>
    <property type="match status" value="1"/>
</dbReference>
<dbReference type="Proteomes" id="UP000287394">
    <property type="component" value="Chromosome"/>
</dbReference>
<dbReference type="InterPro" id="IPR013785">
    <property type="entry name" value="Aldolase_TIM"/>
</dbReference>
<accession>A0A402CNK3</accession>
<evidence type="ECO:0000313" key="1">
    <source>
        <dbReference type="EMBL" id="BDI33313.1"/>
    </source>
</evidence>
<dbReference type="InterPro" id="IPR045247">
    <property type="entry name" value="Oye-like"/>
</dbReference>
<protein>
    <submittedName>
        <fullName evidence="1">12-oxophytodienoate reductase</fullName>
    </submittedName>
</protein>
<keyword evidence="2" id="KW-1185">Reference proteome</keyword>
<dbReference type="FunFam" id="3.20.20.70:FF:000262">
    <property type="entry name" value="NADH:flavin oxidoreductase"/>
    <property type="match status" value="1"/>
</dbReference>
<organism evidence="1 2">
    <name type="scientific">Capsulimonas corticalis</name>
    <dbReference type="NCBI Taxonomy" id="2219043"/>
    <lineage>
        <taxon>Bacteria</taxon>
        <taxon>Bacillati</taxon>
        <taxon>Armatimonadota</taxon>
        <taxon>Armatimonadia</taxon>
        <taxon>Capsulimonadales</taxon>
        <taxon>Capsulimonadaceae</taxon>
        <taxon>Capsulimonas</taxon>
    </lineage>
</organism>
<reference evidence="1 2" key="1">
    <citation type="journal article" date="2019" name="Int. J. Syst. Evol. Microbiol.">
        <title>Capsulimonas corticalis gen. nov., sp. nov., an aerobic capsulated bacterium, of a novel bacterial order, Capsulimonadales ord. nov., of the class Armatimonadia of the phylum Armatimonadetes.</title>
        <authorList>
            <person name="Li J."/>
            <person name="Kudo C."/>
            <person name="Tonouchi A."/>
        </authorList>
    </citation>
    <scope>NUCLEOTIDE SEQUENCE [LARGE SCALE GENOMIC DNA]</scope>
    <source>
        <strain evidence="1 2">AX-7</strain>
    </source>
</reference>
<dbReference type="GO" id="GO:0010181">
    <property type="term" value="F:FMN binding"/>
    <property type="evidence" value="ECO:0007669"/>
    <property type="project" value="InterPro"/>
</dbReference>
<dbReference type="SUPFAM" id="SSF51395">
    <property type="entry name" value="FMN-linked oxidoreductases"/>
    <property type="match status" value="1"/>
</dbReference>
<dbReference type="Pfam" id="PF00724">
    <property type="entry name" value="Oxidored_FMN"/>
    <property type="match status" value="1"/>
</dbReference>
<dbReference type="PANTHER" id="PTHR22893:SF55">
    <property type="entry name" value="OXIDOREDUCTASE-RELATED"/>
    <property type="match status" value="1"/>
</dbReference>
<dbReference type="GO" id="GO:0005829">
    <property type="term" value="C:cytosol"/>
    <property type="evidence" value="ECO:0007669"/>
    <property type="project" value="TreeGrafter"/>
</dbReference>
<evidence type="ECO:0000313" key="2">
    <source>
        <dbReference type="Proteomes" id="UP000287394"/>
    </source>
</evidence>
<proteinExistence type="predicted"/>